<evidence type="ECO:0000256" key="2">
    <source>
        <dbReference type="SAM" id="Phobius"/>
    </source>
</evidence>
<organism evidence="3 4">
    <name type="scientific">Rhodocollybia butyracea</name>
    <dbReference type="NCBI Taxonomy" id="206335"/>
    <lineage>
        <taxon>Eukaryota</taxon>
        <taxon>Fungi</taxon>
        <taxon>Dikarya</taxon>
        <taxon>Basidiomycota</taxon>
        <taxon>Agaricomycotina</taxon>
        <taxon>Agaricomycetes</taxon>
        <taxon>Agaricomycetidae</taxon>
        <taxon>Agaricales</taxon>
        <taxon>Marasmiineae</taxon>
        <taxon>Omphalotaceae</taxon>
        <taxon>Rhodocollybia</taxon>
    </lineage>
</organism>
<evidence type="ECO:0000313" key="3">
    <source>
        <dbReference type="EMBL" id="KAF9058302.1"/>
    </source>
</evidence>
<keyword evidence="2" id="KW-1133">Transmembrane helix</keyword>
<feature type="region of interest" description="Disordered" evidence="1">
    <location>
        <begin position="140"/>
        <end position="212"/>
    </location>
</feature>
<dbReference type="AlphaFoldDB" id="A0A9P5P8P1"/>
<proteinExistence type="predicted"/>
<sequence length="212" mass="22554">HILVLVYFSNRTRSCSWNTQSAIFTTEINILSPTSSISTLILTQPTSSSVPSSSVSTSHSTPTNSSSTSDATKNHVAVVAGGVAGGITGLVLLSVTLILCWRRNRHKKASLRIPYPFYDESDGSANGALVSRGIIPTKSGARIPLPASQQNRVREPPPRVAKLLRTREDRVPSGSRSANGAHNDSNGAVIDIGENVTQVSEQPPAYTSDYQA</sequence>
<dbReference type="Proteomes" id="UP000772434">
    <property type="component" value="Unassembled WGS sequence"/>
</dbReference>
<feature type="compositionally biased region" description="Low complexity" evidence="1">
    <location>
        <begin position="47"/>
        <end position="69"/>
    </location>
</feature>
<reference evidence="3" key="1">
    <citation type="submission" date="2020-11" db="EMBL/GenBank/DDBJ databases">
        <authorList>
            <consortium name="DOE Joint Genome Institute"/>
            <person name="Ahrendt S."/>
            <person name="Riley R."/>
            <person name="Andreopoulos W."/>
            <person name="Labutti K."/>
            <person name="Pangilinan J."/>
            <person name="Ruiz-Duenas F.J."/>
            <person name="Barrasa J.M."/>
            <person name="Sanchez-Garcia M."/>
            <person name="Camarero S."/>
            <person name="Miyauchi S."/>
            <person name="Serrano A."/>
            <person name="Linde D."/>
            <person name="Babiker R."/>
            <person name="Drula E."/>
            <person name="Ayuso-Fernandez I."/>
            <person name="Pacheco R."/>
            <person name="Padilla G."/>
            <person name="Ferreira P."/>
            <person name="Barriuso J."/>
            <person name="Kellner H."/>
            <person name="Castanera R."/>
            <person name="Alfaro M."/>
            <person name="Ramirez L."/>
            <person name="Pisabarro A.G."/>
            <person name="Kuo A."/>
            <person name="Tritt A."/>
            <person name="Lipzen A."/>
            <person name="He G."/>
            <person name="Yan M."/>
            <person name="Ng V."/>
            <person name="Cullen D."/>
            <person name="Martin F."/>
            <person name="Rosso M.-N."/>
            <person name="Henrissat B."/>
            <person name="Hibbett D."/>
            <person name="Martinez A.T."/>
            <person name="Grigoriev I.V."/>
        </authorList>
    </citation>
    <scope>NUCLEOTIDE SEQUENCE</scope>
    <source>
        <strain evidence="3">AH 40177</strain>
    </source>
</reference>
<gene>
    <name evidence="3" type="ORF">BDP27DRAFT_1454172</name>
</gene>
<dbReference type="EMBL" id="JADNRY010000399">
    <property type="protein sequence ID" value="KAF9058302.1"/>
    <property type="molecule type" value="Genomic_DNA"/>
</dbReference>
<feature type="region of interest" description="Disordered" evidence="1">
    <location>
        <begin position="47"/>
        <end position="71"/>
    </location>
</feature>
<keyword evidence="2" id="KW-0812">Transmembrane</keyword>
<evidence type="ECO:0000313" key="4">
    <source>
        <dbReference type="Proteomes" id="UP000772434"/>
    </source>
</evidence>
<feature type="non-terminal residue" evidence="3">
    <location>
        <position position="212"/>
    </location>
</feature>
<protein>
    <recommendedName>
        <fullName evidence="5">Mid2 domain-containing protein</fullName>
    </recommendedName>
</protein>
<comment type="caution">
    <text evidence="3">The sequence shown here is derived from an EMBL/GenBank/DDBJ whole genome shotgun (WGS) entry which is preliminary data.</text>
</comment>
<feature type="compositionally biased region" description="Polar residues" evidence="1">
    <location>
        <begin position="174"/>
        <end position="186"/>
    </location>
</feature>
<accession>A0A9P5P8P1</accession>
<feature type="transmembrane region" description="Helical" evidence="2">
    <location>
        <begin position="76"/>
        <end position="101"/>
    </location>
</feature>
<keyword evidence="2" id="KW-0472">Membrane</keyword>
<keyword evidence="4" id="KW-1185">Reference proteome</keyword>
<evidence type="ECO:0000256" key="1">
    <source>
        <dbReference type="SAM" id="MobiDB-lite"/>
    </source>
</evidence>
<evidence type="ECO:0008006" key="5">
    <source>
        <dbReference type="Google" id="ProtNLM"/>
    </source>
</evidence>
<name>A0A9P5P8P1_9AGAR</name>